<sequence length="483" mass="54323">MAHGNVIIRFNEVTFGYRHNRPLLNEVDFSVREGMKVTIMGQNGAGKSTLFKLLTGEIEPLDGAVVIEKDASIAIAKQVLAREQLEMTVKEFFESMFDRKVYDIDPKIAEILDVVNLHAPTDRLMKTFSGGQQARLLLASALIQKPDILLLDEPTNNLDKAGIAHLTNYLKEDDKTLLVISHDADFLNAFSDGVLYLDSFTKKVEQYVGNYHKVVEEIKRRLERERSQNARLEKDIANRKEQANFFAQKGGKLRNVAATMKEKIEELEEDKVDVRQEDKTIPNFTIENQDISHPAVRFESVGIVKGHKPVEKKFDLVLRKKMHLLISGPNGIGKSTLLESLYNGTAKGAKIESDTIVGYYRQDFSTLDFDATAYDVLRDVAKDATDQDVRAAAARFLITGELLATKVGALSEGQKGLLSFARFLLMKPGLLILDEPTNHINFRHLPIIAKALDKYEGAMILVSHMPEFVKQIRIDEEIDLGKI</sequence>
<dbReference type="GO" id="GO:0055085">
    <property type="term" value="P:transmembrane transport"/>
    <property type="evidence" value="ECO:0007669"/>
    <property type="project" value="InterPro"/>
</dbReference>
<dbReference type="InterPro" id="IPR003439">
    <property type="entry name" value="ABC_transporter-like_ATP-bd"/>
</dbReference>
<dbReference type="GO" id="GO:0016020">
    <property type="term" value="C:membrane"/>
    <property type="evidence" value="ECO:0007669"/>
    <property type="project" value="InterPro"/>
</dbReference>
<evidence type="ECO:0000256" key="5">
    <source>
        <dbReference type="SAM" id="Coils"/>
    </source>
</evidence>
<dbReference type="SMART" id="SM00382">
    <property type="entry name" value="AAA"/>
    <property type="match status" value="2"/>
</dbReference>
<accession>A0A0G1U6A1</accession>
<dbReference type="Pfam" id="PF00005">
    <property type="entry name" value="ABC_tran"/>
    <property type="match status" value="2"/>
</dbReference>
<dbReference type="Proteomes" id="UP000033882">
    <property type="component" value="Unassembled WGS sequence"/>
</dbReference>
<evidence type="ECO:0000256" key="4">
    <source>
        <dbReference type="ARBA" id="ARBA00022840"/>
    </source>
</evidence>
<keyword evidence="5" id="KW-0175">Coiled coil</keyword>
<dbReference type="Gene3D" id="3.40.50.300">
    <property type="entry name" value="P-loop containing nucleotide triphosphate hydrolases"/>
    <property type="match status" value="2"/>
</dbReference>
<protein>
    <recommendedName>
        <fullName evidence="6">ABC transporter domain-containing protein</fullName>
    </recommendedName>
</protein>
<proteinExistence type="predicted"/>
<dbReference type="SUPFAM" id="SSF52540">
    <property type="entry name" value="P-loop containing nucleoside triphosphate hydrolases"/>
    <property type="match status" value="2"/>
</dbReference>
<keyword evidence="3" id="KW-0547">Nucleotide-binding</keyword>
<feature type="domain" description="ABC transporter" evidence="6">
    <location>
        <begin position="8"/>
        <end position="224"/>
    </location>
</feature>
<gene>
    <name evidence="7" type="ORF">UY19_C0011G0046</name>
</gene>
<reference evidence="7 8" key="1">
    <citation type="journal article" date="2015" name="Nature">
        <title>rRNA introns, odd ribosomes, and small enigmatic genomes across a large radiation of phyla.</title>
        <authorList>
            <person name="Brown C.T."/>
            <person name="Hug L.A."/>
            <person name="Thomas B.C."/>
            <person name="Sharon I."/>
            <person name="Castelle C.J."/>
            <person name="Singh A."/>
            <person name="Wilkins M.J."/>
            <person name="Williams K.H."/>
            <person name="Banfield J.F."/>
        </authorList>
    </citation>
    <scope>NUCLEOTIDE SEQUENCE [LARGE SCALE GENOMIC DNA]</scope>
</reference>
<dbReference type="PROSITE" id="PS50893">
    <property type="entry name" value="ABC_TRANSPORTER_2"/>
    <property type="match status" value="1"/>
</dbReference>
<evidence type="ECO:0000313" key="7">
    <source>
        <dbReference type="EMBL" id="KKU89641.1"/>
    </source>
</evidence>
<feature type="coiled-coil region" evidence="5">
    <location>
        <begin position="215"/>
        <end position="277"/>
    </location>
</feature>
<comment type="caution">
    <text evidence="7">The sequence shown here is derived from an EMBL/GenBank/DDBJ whole genome shotgun (WGS) entry which is preliminary data.</text>
</comment>
<evidence type="ECO:0000256" key="2">
    <source>
        <dbReference type="ARBA" id="ARBA00022737"/>
    </source>
</evidence>
<evidence type="ECO:0000313" key="8">
    <source>
        <dbReference type="Proteomes" id="UP000033882"/>
    </source>
</evidence>
<dbReference type="InterPro" id="IPR003593">
    <property type="entry name" value="AAA+_ATPase"/>
</dbReference>
<dbReference type="PANTHER" id="PTHR19211">
    <property type="entry name" value="ATP-BINDING TRANSPORT PROTEIN-RELATED"/>
    <property type="match status" value="1"/>
</dbReference>
<dbReference type="InterPro" id="IPR027417">
    <property type="entry name" value="P-loop_NTPase"/>
</dbReference>
<dbReference type="GO" id="GO:0016887">
    <property type="term" value="F:ATP hydrolysis activity"/>
    <property type="evidence" value="ECO:0007669"/>
    <property type="project" value="InterPro"/>
</dbReference>
<dbReference type="InterPro" id="IPR017871">
    <property type="entry name" value="ABC_transporter-like_CS"/>
</dbReference>
<dbReference type="GO" id="GO:0005524">
    <property type="term" value="F:ATP binding"/>
    <property type="evidence" value="ECO:0007669"/>
    <property type="project" value="UniProtKB-KW"/>
</dbReference>
<evidence type="ECO:0000256" key="1">
    <source>
        <dbReference type="ARBA" id="ARBA00022448"/>
    </source>
</evidence>
<organism evidence="7 8">
    <name type="scientific">Candidatus Wolfebacteria bacterium GW2011_GWA2_47_9b</name>
    <dbReference type="NCBI Taxonomy" id="1619005"/>
    <lineage>
        <taxon>Bacteria</taxon>
        <taxon>Candidatus Wolfeibacteriota</taxon>
    </lineage>
</organism>
<evidence type="ECO:0000256" key="3">
    <source>
        <dbReference type="ARBA" id="ARBA00022741"/>
    </source>
</evidence>
<name>A0A0G1U6A1_9BACT</name>
<dbReference type="AlphaFoldDB" id="A0A0G1U6A1"/>
<keyword evidence="2" id="KW-0677">Repeat</keyword>
<dbReference type="EMBL" id="LCPB01000011">
    <property type="protein sequence ID" value="KKU89641.1"/>
    <property type="molecule type" value="Genomic_DNA"/>
</dbReference>
<dbReference type="InterPro" id="IPR050611">
    <property type="entry name" value="ABCF"/>
</dbReference>
<dbReference type="PANTHER" id="PTHR19211:SF95">
    <property type="entry name" value="ABC TRANSPORTER F FAMILY MEMBER 2"/>
    <property type="match status" value="1"/>
</dbReference>
<dbReference type="PROSITE" id="PS00211">
    <property type="entry name" value="ABC_TRANSPORTER_1"/>
    <property type="match status" value="1"/>
</dbReference>
<dbReference type="CDD" id="cd03225">
    <property type="entry name" value="ABC_cobalt_CbiO_domain1"/>
    <property type="match status" value="1"/>
</dbReference>
<dbReference type="InterPro" id="IPR015856">
    <property type="entry name" value="ABC_transpr_CbiO/EcfA_su"/>
</dbReference>
<keyword evidence="1" id="KW-0813">Transport</keyword>
<keyword evidence="4" id="KW-0067">ATP-binding</keyword>
<evidence type="ECO:0000259" key="6">
    <source>
        <dbReference type="PROSITE" id="PS50893"/>
    </source>
</evidence>